<reference evidence="4 5" key="1">
    <citation type="submission" date="2020-10" db="EMBL/GenBank/DDBJ databases">
        <title>Identification of Nocardia species via Next-generation sequencing and recognition of intraspecies genetic diversity.</title>
        <authorList>
            <person name="Li P."/>
            <person name="Li P."/>
            <person name="Lu B."/>
        </authorList>
    </citation>
    <scope>NUCLEOTIDE SEQUENCE [LARGE SCALE GENOMIC DNA]</scope>
    <source>
        <strain evidence="4 5">BJ06-0143</strain>
    </source>
</reference>
<evidence type="ECO:0000313" key="4">
    <source>
        <dbReference type="EMBL" id="MBF6356228.1"/>
    </source>
</evidence>
<organism evidence="4 5">
    <name type="scientific">Nocardia higoensis</name>
    <dbReference type="NCBI Taxonomy" id="228599"/>
    <lineage>
        <taxon>Bacteria</taxon>
        <taxon>Bacillati</taxon>
        <taxon>Actinomycetota</taxon>
        <taxon>Actinomycetes</taxon>
        <taxon>Mycobacteriales</taxon>
        <taxon>Nocardiaceae</taxon>
        <taxon>Nocardia</taxon>
    </lineage>
</organism>
<evidence type="ECO:0000313" key="5">
    <source>
        <dbReference type="Proteomes" id="UP000707731"/>
    </source>
</evidence>
<evidence type="ECO:0000256" key="2">
    <source>
        <dbReference type="ARBA" id="ARBA00023163"/>
    </source>
</evidence>
<accession>A0ABS0DCM2</accession>
<dbReference type="Gene3D" id="1.10.10.1320">
    <property type="entry name" value="Anti-sigma factor, zinc-finger domain"/>
    <property type="match status" value="1"/>
</dbReference>
<keyword evidence="2" id="KW-0804">Transcription</keyword>
<gene>
    <name evidence="4" type="ORF">IU449_17040</name>
</gene>
<dbReference type="RefSeq" id="WP_195003038.1">
    <property type="nucleotide sequence ID" value="NZ_JADLQN010000002.1"/>
</dbReference>
<evidence type="ECO:0000259" key="3">
    <source>
        <dbReference type="Pfam" id="PF22618"/>
    </source>
</evidence>
<keyword evidence="5" id="KW-1185">Reference proteome</keyword>
<protein>
    <recommendedName>
        <fullName evidence="3">Anti-sigma-K factor RskA N-terminal domain-containing protein</fullName>
    </recommendedName>
</protein>
<dbReference type="InterPro" id="IPR041916">
    <property type="entry name" value="Anti_sigma_zinc_sf"/>
</dbReference>
<sequence>MTEARIDLAHAVALGSIDDEDQHALHEALDDEDPADRAGFRAEVLRAQDALAALAEVTATAPPPGLRARLLAAVAADDSPTAD</sequence>
<dbReference type="Pfam" id="PF22618">
    <property type="entry name" value="RskA_N"/>
    <property type="match status" value="1"/>
</dbReference>
<evidence type="ECO:0000256" key="1">
    <source>
        <dbReference type="ARBA" id="ARBA00023015"/>
    </source>
</evidence>
<dbReference type="EMBL" id="JADLQN010000002">
    <property type="protein sequence ID" value="MBF6356228.1"/>
    <property type="molecule type" value="Genomic_DNA"/>
</dbReference>
<feature type="domain" description="Anti-sigma-K factor RskA N-terminal" evidence="3">
    <location>
        <begin position="6"/>
        <end position="52"/>
    </location>
</feature>
<proteinExistence type="predicted"/>
<dbReference type="Proteomes" id="UP000707731">
    <property type="component" value="Unassembled WGS sequence"/>
</dbReference>
<dbReference type="InterPro" id="IPR053877">
    <property type="entry name" value="RskA_N"/>
</dbReference>
<name>A0ABS0DCM2_9NOCA</name>
<comment type="caution">
    <text evidence="4">The sequence shown here is derived from an EMBL/GenBank/DDBJ whole genome shotgun (WGS) entry which is preliminary data.</text>
</comment>
<keyword evidence="1" id="KW-0805">Transcription regulation</keyword>